<evidence type="ECO:0000313" key="2">
    <source>
        <dbReference type="Proteomes" id="UP000094385"/>
    </source>
</evidence>
<dbReference type="EMBL" id="KV454291">
    <property type="protein sequence ID" value="ODQ74999.1"/>
    <property type="molecule type" value="Genomic_DNA"/>
</dbReference>
<proteinExistence type="predicted"/>
<dbReference type="Pfam" id="PF14223">
    <property type="entry name" value="Retrotran_gag_2"/>
    <property type="match status" value="1"/>
</dbReference>
<evidence type="ECO:0000313" key="1">
    <source>
        <dbReference type="EMBL" id="ODQ74999.1"/>
    </source>
</evidence>
<dbReference type="Proteomes" id="UP000094385">
    <property type="component" value="Unassembled WGS sequence"/>
</dbReference>
<dbReference type="OrthoDB" id="8060515at2759"/>
<organism evidence="1 2">
    <name type="scientific">Lipomyces starkeyi NRRL Y-11557</name>
    <dbReference type="NCBI Taxonomy" id="675824"/>
    <lineage>
        <taxon>Eukaryota</taxon>
        <taxon>Fungi</taxon>
        <taxon>Dikarya</taxon>
        <taxon>Ascomycota</taxon>
        <taxon>Saccharomycotina</taxon>
        <taxon>Lipomycetes</taxon>
        <taxon>Lipomycetales</taxon>
        <taxon>Lipomycetaceae</taxon>
        <taxon>Lipomyces</taxon>
    </lineage>
</organism>
<gene>
    <name evidence="1" type="ORF">LIPSTDRAFT_235811</name>
</gene>
<dbReference type="AlphaFoldDB" id="A0A1E3QBC5"/>
<keyword evidence="2" id="KW-1185">Reference proteome</keyword>
<protein>
    <submittedName>
        <fullName evidence="1">Uncharacterized protein</fullName>
    </submittedName>
</protein>
<accession>A0A1E3QBC5</accession>
<reference evidence="1 2" key="1">
    <citation type="journal article" date="2016" name="Proc. Natl. Acad. Sci. U.S.A.">
        <title>Comparative genomics of biotechnologically important yeasts.</title>
        <authorList>
            <person name="Riley R."/>
            <person name="Haridas S."/>
            <person name="Wolfe K.H."/>
            <person name="Lopes M.R."/>
            <person name="Hittinger C.T."/>
            <person name="Goeker M."/>
            <person name="Salamov A.A."/>
            <person name="Wisecaver J.H."/>
            <person name="Long T.M."/>
            <person name="Calvey C.H."/>
            <person name="Aerts A.L."/>
            <person name="Barry K.W."/>
            <person name="Choi C."/>
            <person name="Clum A."/>
            <person name="Coughlan A.Y."/>
            <person name="Deshpande S."/>
            <person name="Douglass A.P."/>
            <person name="Hanson S.J."/>
            <person name="Klenk H.-P."/>
            <person name="LaButti K.M."/>
            <person name="Lapidus A."/>
            <person name="Lindquist E.A."/>
            <person name="Lipzen A.M."/>
            <person name="Meier-Kolthoff J.P."/>
            <person name="Ohm R.A."/>
            <person name="Otillar R.P."/>
            <person name="Pangilinan J.L."/>
            <person name="Peng Y."/>
            <person name="Rokas A."/>
            <person name="Rosa C.A."/>
            <person name="Scheuner C."/>
            <person name="Sibirny A.A."/>
            <person name="Slot J.C."/>
            <person name="Stielow J.B."/>
            <person name="Sun H."/>
            <person name="Kurtzman C.P."/>
            <person name="Blackwell M."/>
            <person name="Grigoriev I.V."/>
            <person name="Jeffries T.W."/>
        </authorList>
    </citation>
    <scope>NUCLEOTIDE SEQUENCE [LARGE SCALE GENOMIC DNA]</scope>
    <source>
        <strain evidence="1 2">NRRL Y-11557</strain>
    </source>
</reference>
<sequence>MLLQKGQAVLGGAPTKTSWEVRASRFYQVMSPGDMATTNQVLFSKSGYYGDFPKLKGEDLLHLRAFQLAEALEYTMDISELPEEKLKKNSNALSCLLINMESTYQKIHITAIKARDVWRALEEQFALIWAASKPRLMCNLYSTKMKDDMTLEAHFQQLSHIRDQLVVAGQTIDEPSSSKYSFGLSHHFIAMHFPRFSPHRICR</sequence>
<name>A0A1E3QBC5_LIPST</name>